<protein>
    <recommendedName>
        <fullName evidence="1">C17orf113 probable zinc finger domain-containing protein</fullName>
    </recommendedName>
</protein>
<dbReference type="EMBL" id="JBHFFA010000008">
    <property type="protein sequence ID" value="KAL2608219.1"/>
    <property type="molecule type" value="Genomic_DNA"/>
</dbReference>
<dbReference type="Proteomes" id="UP001605036">
    <property type="component" value="Unassembled WGS sequence"/>
</dbReference>
<gene>
    <name evidence="2" type="ORF">R1flu_026792</name>
</gene>
<reference evidence="2 3" key="1">
    <citation type="submission" date="2024-09" db="EMBL/GenBank/DDBJ databases">
        <title>Chromosome-scale assembly of Riccia fluitans.</title>
        <authorList>
            <person name="Paukszto L."/>
            <person name="Sawicki J."/>
            <person name="Karawczyk K."/>
            <person name="Piernik-Szablinska J."/>
            <person name="Szczecinska M."/>
            <person name="Mazdziarz M."/>
        </authorList>
    </citation>
    <scope>NUCLEOTIDE SEQUENCE [LARGE SCALE GENOMIC DNA]</scope>
    <source>
        <strain evidence="2">Rf_01</strain>
        <tissue evidence="2">Aerial parts of the thallus</tissue>
    </source>
</reference>
<sequence>MHRSHVKALYPPVLPFLWLPFHFLRSSTGHRRYRPIRSILLLFSSSLDNDLGIFLCSKGQRTLAECGVGSLVGILSQSPISTEEDDFNIAIQRRLGEWKDYWYDEYDWLSFDKDQARAFCKVCQAGGSKGVFVVQGSINIQKSSWDDHERSVEHKKCRLGSLVLRAQMDKAMATTRVQAEGSVMKLFYTTYWFGYFKKSCKRRQTLKNLQIEFIDLKKMLKRFIRVRWLSRAHAITRLYDNLESVMQLMYDANDDYGQGKKLFEKLFDFRILYILYFVVDILTSLNNLSQVFQHKLVDVSSIGGIVTVEVSAIRMLYLVDTIDINAFALSGVSGYHVLPEYGLEGGYMRRLSSELRDNLYHNIQIRRDLEGQDLEATIAFQKAYSHAIYEALLERFSNNDIIGSMKVLSTSQMPTSLTTLREIGVLLI</sequence>
<name>A0ABD1XHK1_9MARC</name>
<evidence type="ECO:0000313" key="3">
    <source>
        <dbReference type="Proteomes" id="UP001605036"/>
    </source>
</evidence>
<dbReference type="PANTHER" id="PTHR46880">
    <property type="entry name" value="RAS-ASSOCIATING DOMAIN-CONTAINING PROTEIN"/>
    <property type="match status" value="1"/>
</dbReference>
<evidence type="ECO:0000313" key="2">
    <source>
        <dbReference type="EMBL" id="KAL2608219.1"/>
    </source>
</evidence>
<dbReference type="AlphaFoldDB" id="A0ABD1XHK1"/>
<proteinExistence type="predicted"/>
<comment type="caution">
    <text evidence="2">The sequence shown here is derived from an EMBL/GenBank/DDBJ whole genome shotgun (WGS) entry which is preliminary data.</text>
</comment>
<organism evidence="2 3">
    <name type="scientific">Riccia fluitans</name>
    <dbReference type="NCBI Taxonomy" id="41844"/>
    <lineage>
        <taxon>Eukaryota</taxon>
        <taxon>Viridiplantae</taxon>
        <taxon>Streptophyta</taxon>
        <taxon>Embryophyta</taxon>
        <taxon>Marchantiophyta</taxon>
        <taxon>Marchantiopsida</taxon>
        <taxon>Marchantiidae</taxon>
        <taxon>Marchantiales</taxon>
        <taxon>Ricciaceae</taxon>
        <taxon>Riccia</taxon>
    </lineage>
</organism>
<dbReference type="InterPro" id="IPR057456">
    <property type="entry name" value="Znf_C17orf113"/>
</dbReference>
<dbReference type="PANTHER" id="PTHR46880:SF5">
    <property type="entry name" value="DUF4371 DOMAIN-CONTAINING PROTEIN"/>
    <property type="match status" value="1"/>
</dbReference>
<feature type="domain" description="C17orf113 probable zinc finger" evidence="1">
    <location>
        <begin position="106"/>
        <end position="157"/>
    </location>
</feature>
<keyword evidence="3" id="KW-1185">Reference proteome</keyword>
<accession>A0ABD1XHK1</accession>
<evidence type="ECO:0000259" key="1">
    <source>
        <dbReference type="Pfam" id="PF25431"/>
    </source>
</evidence>
<dbReference type="Pfam" id="PF25431">
    <property type="entry name" value="zf-C17orf113"/>
    <property type="match status" value="1"/>
</dbReference>